<keyword evidence="1" id="KW-0472">Membrane</keyword>
<name>A0A0A8HDU9_9BACT</name>
<reference evidence="2 3" key="1">
    <citation type="journal article" date="2014" name="Genome Biol. Evol.">
        <title>Comparative Genomics of the Campylobacter lari Group.</title>
        <authorList>
            <person name="Miller W.G."/>
            <person name="Yee E."/>
            <person name="Chapman M.H."/>
            <person name="Smith T.P."/>
            <person name="Bono J.L."/>
            <person name="Huynh S."/>
            <person name="Parker C.T."/>
            <person name="Vandamme P."/>
            <person name="Luong K."/>
            <person name="Korlach J."/>
        </authorList>
    </citation>
    <scope>NUCLEOTIDE SEQUENCE [LARGE SCALE GENOMIC DNA]</scope>
    <source>
        <strain evidence="2 3">LMG 24374</strain>
    </source>
</reference>
<protein>
    <submittedName>
        <fullName evidence="2">Uncharacterized protein</fullName>
    </submittedName>
</protein>
<sequence>MNCNCGFFMTNIVRYSKMIILLTVACGNCFFGNIADYNSNFQFLKHVMSMDTKPDYLGNVIFIGLLQILLSIILPIFL</sequence>
<dbReference type="RefSeq" id="WP_200884872.1">
    <property type="nucleotide sequence ID" value="NZ_CP007772.1"/>
</dbReference>
<dbReference type="EMBL" id="CP007772">
    <property type="protein sequence ID" value="AJC91074.1"/>
    <property type="molecule type" value="Genomic_DNA"/>
</dbReference>
<gene>
    <name evidence="2" type="ORF">CSUB8521_1243</name>
</gene>
<keyword evidence="1" id="KW-1133">Transmembrane helix</keyword>
<keyword evidence="1" id="KW-0812">Transmembrane</keyword>
<organism evidence="2 3">
    <name type="scientific">Campylobacter subantarcticus LMG 24374</name>
    <dbReference type="NCBI Taxonomy" id="1388751"/>
    <lineage>
        <taxon>Bacteria</taxon>
        <taxon>Pseudomonadati</taxon>
        <taxon>Campylobacterota</taxon>
        <taxon>Epsilonproteobacteria</taxon>
        <taxon>Campylobacterales</taxon>
        <taxon>Campylobacteraceae</taxon>
        <taxon>Campylobacter</taxon>
    </lineage>
</organism>
<evidence type="ECO:0000313" key="2">
    <source>
        <dbReference type="EMBL" id="AJC91074.1"/>
    </source>
</evidence>
<dbReference type="KEGG" id="csm:CSUB8521_1243"/>
<evidence type="ECO:0000313" key="3">
    <source>
        <dbReference type="Proteomes" id="UP000031135"/>
    </source>
</evidence>
<dbReference type="InterPro" id="IPR018681">
    <property type="entry name" value="DUF2165_transmembrane"/>
</dbReference>
<dbReference type="AlphaFoldDB" id="A0A0A8HDU9"/>
<evidence type="ECO:0000256" key="1">
    <source>
        <dbReference type="SAM" id="Phobius"/>
    </source>
</evidence>
<feature type="transmembrane region" description="Helical" evidence="1">
    <location>
        <begin position="18"/>
        <end position="35"/>
    </location>
</feature>
<dbReference type="Pfam" id="PF09933">
    <property type="entry name" value="DUF2165"/>
    <property type="match status" value="1"/>
</dbReference>
<dbReference type="HOGENOM" id="CLU_2615372_0_0_7"/>
<dbReference type="Proteomes" id="UP000031135">
    <property type="component" value="Chromosome"/>
</dbReference>
<feature type="transmembrane region" description="Helical" evidence="1">
    <location>
        <begin position="56"/>
        <end position="77"/>
    </location>
</feature>
<accession>A0A0A8HDU9</accession>
<proteinExistence type="predicted"/>